<dbReference type="PANTHER" id="PTHR23112:SF37">
    <property type="entry name" value="G PROTEIN-COUPLED RECEPTOR GPR1"/>
    <property type="match status" value="1"/>
</dbReference>
<keyword evidence="9" id="KW-1185">Reference proteome</keyword>
<dbReference type="InterPro" id="IPR022596">
    <property type="entry name" value="GPR1/2/3_C"/>
</dbReference>
<dbReference type="Proteomes" id="UP000315522">
    <property type="component" value="Unassembled WGS sequence"/>
</dbReference>
<evidence type="ECO:0000313" key="9">
    <source>
        <dbReference type="Proteomes" id="UP000315522"/>
    </source>
</evidence>
<evidence type="ECO:0000256" key="3">
    <source>
        <dbReference type="ARBA" id="ARBA00022989"/>
    </source>
</evidence>
<feature type="region of interest" description="Disordered" evidence="5">
    <location>
        <begin position="390"/>
        <end position="423"/>
    </location>
</feature>
<evidence type="ECO:0000256" key="6">
    <source>
        <dbReference type="SAM" id="Phobius"/>
    </source>
</evidence>
<dbReference type="Pfam" id="PF05462">
    <property type="entry name" value="Dicty_CAR"/>
    <property type="match status" value="1"/>
</dbReference>
<evidence type="ECO:0000256" key="4">
    <source>
        <dbReference type="ARBA" id="ARBA00023136"/>
    </source>
</evidence>
<proteinExistence type="predicted"/>
<dbReference type="EMBL" id="QGML01000219">
    <property type="protein sequence ID" value="TVY92928.1"/>
    <property type="molecule type" value="Genomic_DNA"/>
</dbReference>
<sequence length="423" mass="45664">MPFLPDVASLLTARSRSTGSDQLPAHASSSLDPLPQEVRNGMAAMGVAGIVSSISTLSLLGFITHRMVYWRRYYQHPLATNQIFVLIYNLLAADFQQALSFLLAFHWIAVDKLVGPSSLCFAQGWLIQIGDLSSGLWVLAIAVHTFINLVGQKQIPKTAFFAAVVAIWAFAITLTLIGPATYGMSFFVPAGAWCWIGEEHEKDRLTLHYVIRVSKSIKAQGSSQDSSTARSNDLAKLPKASTTTTVVGPSVDPFAVSRNRIMRTARYMVVYPLAYVALTLPLAVGRASAMAHKQPPILFFCVAGALMALSGIVDVALYVYTRKSLVKTSIGIKRNTQQAGNRLVNIQNPGSRSMFPGDGFGRMDGHTKLASDDGIAKDGVIMVSQSVTMSEESYETSGGVYAGAGRSESMKSLVKDDRGSDKS</sequence>
<dbReference type="SUPFAM" id="SSF81321">
    <property type="entry name" value="Family A G protein-coupled receptor-like"/>
    <property type="match status" value="1"/>
</dbReference>
<evidence type="ECO:0000256" key="2">
    <source>
        <dbReference type="ARBA" id="ARBA00022692"/>
    </source>
</evidence>
<name>A0A559MIZ8_9HELO</name>
<reference evidence="8 9" key="1">
    <citation type="submission" date="2018-05" db="EMBL/GenBank/DDBJ databases">
        <title>Genome sequencing and assembly of the regulated plant pathogen Lachnellula willkommii and related sister species for the development of diagnostic species identification markers.</title>
        <authorList>
            <person name="Giroux E."/>
            <person name="Bilodeau G."/>
        </authorList>
    </citation>
    <scope>NUCLEOTIDE SEQUENCE [LARGE SCALE GENOMIC DNA]</scope>
    <source>
        <strain evidence="8 9">CBS 172.35</strain>
    </source>
</reference>
<evidence type="ECO:0000256" key="5">
    <source>
        <dbReference type="SAM" id="MobiDB-lite"/>
    </source>
</evidence>
<comment type="subcellular location">
    <subcellularLocation>
        <location evidence="1">Membrane</location>
        <topology evidence="1">Multi-pass membrane protein</topology>
    </subcellularLocation>
</comment>
<dbReference type="GO" id="GO:0005886">
    <property type="term" value="C:plasma membrane"/>
    <property type="evidence" value="ECO:0007669"/>
    <property type="project" value="TreeGrafter"/>
</dbReference>
<feature type="transmembrane region" description="Helical" evidence="6">
    <location>
        <begin position="42"/>
        <end position="63"/>
    </location>
</feature>
<dbReference type="PANTHER" id="PTHR23112">
    <property type="entry name" value="G PROTEIN-COUPLED RECEPTOR 157-RELATED"/>
    <property type="match status" value="1"/>
</dbReference>
<comment type="caution">
    <text evidence="8">The sequence shown here is derived from an EMBL/GenBank/DDBJ whole genome shotgun (WGS) entry which is preliminary data.</text>
</comment>
<dbReference type="Gene3D" id="1.20.1070.10">
    <property type="entry name" value="Rhodopsin 7-helix transmembrane proteins"/>
    <property type="match status" value="1"/>
</dbReference>
<keyword evidence="4 6" id="KW-0472">Membrane</keyword>
<accession>A0A559MIZ8</accession>
<dbReference type="GO" id="GO:0004930">
    <property type="term" value="F:G protein-coupled receptor activity"/>
    <property type="evidence" value="ECO:0007669"/>
    <property type="project" value="TreeGrafter"/>
</dbReference>
<evidence type="ECO:0000313" key="8">
    <source>
        <dbReference type="EMBL" id="TVY92928.1"/>
    </source>
</evidence>
<evidence type="ECO:0000256" key="1">
    <source>
        <dbReference type="ARBA" id="ARBA00004141"/>
    </source>
</evidence>
<evidence type="ECO:0000259" key="7">
    <source>
        <dbReference type="Pfam" id="PF11970"/>
    </source>
</evidence>
<organism evidence="8 9">
    <name type="scientific">Lachnellula willkommii</name>
    <dbReference type="NCBI Taxonomy" id="215461"/>
    <lineage>
        <taxon>Eukaryota</taxon>
        <taxon>Fungi</taxon>
        <taxon>Dikarya</taxon>
        <taxon>Ascomycota</taxon>
        <taxon>Pezizomycotina</taxon>
        <taxon>Leotiomycetes</taxon>
        <taxon>Helotiales</taxon>
        <taxon>Lachnaceae</taxon>
        <taxon>Lachnellula</taxon>
    </lineage>
</organism>
<feature type="compositionally biased region" description="Basic and acidic residues" evidence="5">
    <location>
        <begin position="413"/>
        <end position="423"/>
    </location>
</feature>
<feature type="transmembrane region" description="Helical" evidence="6">
    <location>
        <begin position="159"/>
        <end position="182"/>
    </location>
</feature>
<feature type="transmembrane region" description="Helical" evidence="6">
    <location>
        <begin position="83"/>
        <end position="105"/>
    </location>
</feature>
<keyword evidence="2 6" id="KW-0812">Transmembrane</keyword>
<feature type="transmembrane region" description="Helical" evidence="6">
    <location>
        <begin position="297"/>
        <end position="320"/>
    </location>
</feature>
<protein>
    <recommendedName>
        <fullName evidence="7">G protein-coupled receptor GPR1/2/3 C-terminal domain-containing protein</fullName>
    </recommendedName>
</protein>
<dbReference type="Pfam" id="PF11970">
    <property type="entry name" value="GPR_Gpa2_C"/>
    <property type="match status" value="1"/>
</dbReference>
<dbReference type="GO" id="GO:0007189">
    <property type="term" value="P:adenylate cyclase-activating G protein-coupled receptor signaling pathway"/>
    <property type="evidence" value="ECO:0007669"/>
    <property type="project" value="TreeGrafter"/>
</dbReference>
<dbReference type="AlphaFoldDB" id="A0A559MIZ8"/>
<feature type="transmembrane region" description="Helical" evidence="6">
    <location>
        <begin position="267"/>
        <end position="285"/>
    </location>
</feature>
<feature type="transmembrane region" description="Helical" evidence="6">
    <location>
        <begin position="125"/>
        <end position="147"/>
    </location>
</feature>
<keyword evidence="3 6" id="KW-1133">Transmembrane helix</keyword>
<gene>
    <name evidence="8" type="ORF">LAWI1_G004902</name>
</gene>
<feature type="domain" description="G protein-coupled receptor GPR1/2/3 C-terminal" evidence="7">
    <location>
        <begin position="257"/>
        <end position="324"/>
    </location>
</feature>